<evidence type="ECO:0000256" key="4">
    <source>
        <dbReference type="ARBA" id="ARBA00022842"/>
    </source>
</evidence>
<keyword evidence="3 6" id="KW-0378">Hydrolase</keyword>
<organism evidence="6">
    <name type="scientific">Angomonas deanei</name>
    <dbReference type="NCBI Taxonomy" id="59799"/>
    <lineage>
        <taxon>Eukaryota</taxon>
        <taxon>Discoba</taxon>
        <taxon>Euglenozoa</taxon>
        <taxon>Kinetoplastea</taxon>
        <taxon>Metakinetoplastina</taxon>
        <taxon>Trypanosomatida</taxon>
        <taxon>Trypanosomatidae</taxon>
        <taxon>Strigomonadinae</taxon>
        <taxon>Angomonas</taxon>
    </lineage>
</organism>
<protein>
    <submittedName>
        <fullName evidence="6">Haloacid dehalogenase-like hydrolase-like protein</fullName>
    </submittedName>
</protein>
<dbReference type="EMBL" id="GQ153667">
    <property type="protein sequence ID" value="ACS87868.1"/>
    <property type="molecule type" value="Genomic_DNA"/>
</dbReference>
<reference evidence="6" key="1">
    <citation type="submission" date="2009-05" db="EMBL/GenBank/DDBJ databases">
        <title>The evolution of amastin surface glycoproteins in trypanosomatid parasites.</title>
        <authorList>
            <person name="Jackson A.P."/>
        </authorList>
    </citation>
    <scope>NUCLEOTIDE SEQUENCE</scope>
    <source>
        <strain evidence="6">ATCC 30255</strain>
    </source>
</reference>
<dbReference type="InterPro" id="IPR006379">
    <property type="entry name" value="HAD-SF_hydro_IIB"/>
</dbReference>
<evidence type="ECO:0000256" key="1">
    <source>
        <dbReference type="ARBA" id="ARBA00001946"/>
    </source>
</evidence>
<dbReference type="Pfam" id="PF08282">
    <property type="entry name" value="Hydrolase_3"/>
    <property type="match status" value="1"/>
</dbReference>
<dbReference type="InterPro" id="IPR036412">
    <property type="entry name" value="HAD-like_sf"/>
</dbReference>
<dbReference type="NCBIfam" id="TIGR01484">
    <property type="entry name" value="HAD-SF-IIB"/>
    <property type="match status" value="1"/>
</dbReference>
<keyword evidence="4" id="KW-0460">Magnesium</keyword>
<dbReference type="SFLD" id="SFLDS00003">
    <property type="entry name" value="Haloacid_Dehalogenase"/>
    <property type="match status" value="1"/>
</dbReference>
<dbReference type="NCBIfam" id="TIGR00099">
    <property type="entry name" value="Cof-subfamily"/>
    <property type="match status" value="1"/>
</dbReference>
<name>C6K3S9_9TRYP</name>
<dbReference type="SFLD" id="SFLDG01140">
    <property type="entry name" value="C2.B:_Phosphomannomutase_and_P"/>
    <property type="match status" value="1"/>
</dbReference>
<dbReference type="InterPro" id="IPR000150">
    <property type="entry name" value="Cof"/>
</dbReference>
<accession>C6K3S9</accession>
<comment type="similarity">
    <text evidence="5">Belongs to the HAD-like hydrolase superfamily. Cof family.</text>
</comment>
<dbReference type="GO" id="GO:0016787">
    <property type="term" value="F:hydrolase activity"/>
    <property type="evidence" value="ECO:0007669"/>
    <property type="project" value="UniProtKB-KW"/>
</dbReference>
<dbReference type="PANTHER" id="PTHR47267:SF5">
    <property type="entry name" value="DEHALOGENASE-LIKE HYDROLASE, PUTATIVE-RELATED"/>
    <property type="match status" value="1"/>
</dbReference>
<dbReference type="AlphaFoldDB" id="C6K3S9"/>
<dbReference type="PANTHER" id="PTHR47267">
    <property type="match status" value="1"/>
</dbReference>
<gene>
    <name evidence="6" type="ORF">CDFL9H15_03</name>
</gene>
<evidence type="ECO:0000256" key="5">
    <source>
        <dbReference type="ARBA" id="ARBA00034778"/>
    </source>
</evidence>
<dbReference type="Gene3D" id="3.40.50.1000">
    <property type="entry name" value="HAD superfamily/HAD-like"/>
    <property type="match status" value="1"/>
</dbReference>
<dbReference type="CDD" id="cd07516">
    <property type="entry name" value="HAD_Pase"/>
    <property type="match status" value="1"/>
</dbReference>
<evidence type="ECO:0000256" key="3">
    <source>
        <dbReference type="ARBA" id="ARBA00022801"/>
    </source>
</evidence>
<comment type="cofactor">
    <cofactor evidence="1">
        <name>Mg(2+)</name>
        <dbReference type="ChEBI" id="CHEBI:18420"/>
    </cofactor>
</comment>
<dbReference type="Gene3D" id="3.30.1240.10">
    <property type="match status" value="1"/>
</dbReference>
<sequence length="290" mass="31724">MSIKAVFVDMDGTLFDSDHHISERTVKAIHALKEKGVYFIVATGRPFPDVFGNLDKANLHPDFIITSNGSRVHDADHHIVFECDLDTDAVLKIFQLSPHLTEDGVVDATVPARKLYYNVNCKDRWFTNERLDVVRAAFHPSFEYEQVDPMTCTAESLQGTHSIWARGAHEDLQCVKNFIDRECAGVVTCTFALPFILDIFPTGMHKGVAMAKVCERLGITLSETVAFGDGMNDLQMLRAAGQGFVMANAAPMVKEAAAGLALIDSNNDEGVVKKIEELMAAGAFASVSAS</sequence>
<dbReference type="PROSITE" id="PS01229">
    <property type="entry name" value="COF_2"/>
    <property type="match status" value="1"/>
</dbReference>
<dbReference type="GO" id="GO:0046872">
    <property type="term" value="F:metal ion binding"/>
    <property type="evidence" value="ECO:0007669"/>
    <property type="project" value="UniProtKB-KW"/>
</dbReference>
<dbReference type="SUPFAM" id="SSF56784">
    <property type="entry name" value="HAD-like"/>
    <property type="match status" value="1"/>
</dbReference>
<proteinExistence type="inferred from homology"/>
<evidence type="ECO:0000256" key="2">
    <source>
        <dbReference type="ARBA" id="ARBA00022723"/>
    </source>
</evidence>
<dbReference type="InterPro" id="IPR023214">
    <property type="entry name" value="HAD_sf"/>
</dbReference>
<keyword evidence="2" id="KW-0479">Metal-binding</keyword>
<evidence type="ECO:0000313" key="6">
    <source>
        <dbReference type="EMBL" id="ACS87868.1"/>
    </source>
</evidence>